<dbReference type="SUPFAM" id="SSF158682">
    <property type="entry name" value="TerB-like"/>
    <property type="match status" value="1"/>
</dbReference>
<sequence>MNLTTQAAVVFYQHLGKLFYAIALADANIKKEEFEAMRKEISLLSMSEHVKITDAEIDIEHQITSTFKILYFDKATSEDCYEEFIKYKNNNESLFTAEIKKAILKIAGKIAGSFSDVNKSELILLGKLSIEFKEKSDT</sequence>
<accession>A0A2T6C1T5</accession>
<dbReference type="InterPro" id="IPR029024">
    <property type="entry name" value="TerB-like"/>
</dbReference>
<keyword evidence="2" id="KW-1185">Reference proteome</keyword>
<evidence type="ECO:0000313" key="2">
    <source>
        <dbReference type="Proteomes" id="UP000244090"/>
    </source>
</evidence>
<dbReference type="OrthoDB" id="979732at2"/>
<dbReference type="Proteomes" id="UP000244090">
    <property type="component" value="Unassembled WGS sequence"/>
</dbReference>
<evidence type="ECO:0000313" key="1">
    <source>
        <dbReference type="EMBL" id="PTX62273.1"/>
    </source>
</evidence>
<evidence type="ECO:0008006" key="3">
    <source>
        <dbReference type="Google" id="ProtNLM"/>
    </source>
</evidence>
<dbReference type="EMBL" id="QBKT01000003">
    <property type="protein sequence ID" value="PTX62273.1"/>
    <property type="molecule type" value="Genomic_DNA"/>
</dbReference>
<name>A0A2T6C1T5_9FLAO</name>
<organism evidence="1 2">
    <name type="scientific">Kordia periserrulae</name>
    <dbReference type="NCBI Taxonomy" id="701523"/>
    <lineage>
        <taxon>Bacteria</taxon>
        <taxon>Pseudomonadati</taxon>
        <taxon>Bacteroidota</taxon>
        <taxon>Flavobacteriia</taxon>
        <taxon>Flavobacteriales</taxon>
        <taxon>Flavobacteriaceae</taxon>
        <taxon>Kordia</taxon>
    </lineage>
</organism>
<reference evidence="1 2" key="1">
    <citation type="submission" date="2018-04" db="EMBL/GenBank/DDBJ databases">
        <title>Genomic Encyclopedia of Archaeal and Bacterial Type Strains, Phase II (KMG-II): from individual species to whole genera.</title>
        <authorList>
            <person name="Goeker M."/>
        </authorList>
    </citation>
    <scope>NUCLEOTIDE SEQUENCE [LARGE SCALE GENOMIC DNA]</scope>
    <source>
        <strain evidence="1 2">DSM 25731</strain>
    </source>
</reference>
<proteinExistence type="predicted"/>
<gene>
    <name evidence="1" type="ORF">C8N46_103373</name>
</gene>
<comment type="caution">
    <text evidence="1">The sequence shown here is derived from an EMBL/GenBank/DDBJ whole genome shotgun (WGS) entry which is preliminary data.</text>
</comment>
<dbReference type="AlphaFoldDB" id="A0A2T6C1T5"/>
<protein>
    <recommendedName>
        <fullName evidence="3">Tellurite resistance protein TerB</fullName>
    </recommendedName>
</protein>
<dbReference type="RefSeq" id="WP_108114477.1">
    <property type="nucleotide sequence ID" value="NZ_QBKT01000003.1"/>
</dbReference>